<evidence type="ECO:0000313" key="3">
    <source>
        <dbReference type="Proteomes" id="UP000305888"/>
    </source>
</evidence>
<accession>A0A5B8G0L7</accession>
<feature type="transmembrane region" description="Helical" evidence="1">
    <location>
        <begin position="44"/>
        <end position="62"/>
    </location>
</feature>
<keyword evidence="1" id="KW-0472">Membrane</keyword>
<gene>
    <name evidence="2" type="ORF">FDP22_12880</name>
</gene>
<protein>
    <submittedName>
        <fullName evidence="2">DUF2244 domain-containing protein</fullName>
    </submittedName>
</protein>
<sequence length="190" mass="21284">MRAVVDTTPSQPAGAPVAPALPFRDSAPLYTALLWPHRSLSQRGFRLLILLTSLVYLIPLAAFVGTSALWVMLPFAGLHVALLWAFMRRNYRDARITEELKLWPDLLTVERRDPGGQVRHWHANPYWVRIDIAPEGRLENYLTLSGSGRRIELGAFLSAEERKSLHDELTRAIARAIAAPTCPEPDQGRG</sequence>
<evidence type="ECO:0000256" key="1">
    <source>
        <dbReference type="SAM" id="Phobius"/>
    </source>
</evidence>
<reference evidence="2 3" key="1">
    <citation type="submission" date="2019-06" db="EMBL/GenBank/DDBJ databases">
        <title>Genome sequence of Rhodobacteraceae bacterium D4M1.</title>
        <authorList>
            <person name="Cao J."/>
        </authorList>
    </citation>
    <scope>NUCLEOTIDE SEQUENCE [LARGE SCALE GENOMIC DNA]</scope>
    <source>
        <strain evidence="2 3">D4M1</strain>
    </source>
</reference>
<keyword evidence="1" id="KW-0812">Transmembrane</keyword>
<dbReference type="PIRSF" id="PIRSF032162">
    <property type="entry name" value="UCP032162_imp"/>
    <property type="match status" value="1"/>
</dbReference>
<keyword evidence="1" id="KW-1133">Transmembrane helix</keyword>
<proteinExistence type="predicted"/>
<dbReference type="Proteomes" id="UP000305888">
    <property type="component" value="Chromosome"/>
</dbReference>
<dbReference type="InterPro" id="IPR016990">
    <property type="entry name" value="UCP032162_TM"/>
</dbReference>
<dbReference type="KEGG" id="ppru:FDP22_12880"/>
<dbReference type="InterPro" id="IPR019253">
    <property type="entry name" value="DUF2244_TM"/>
</dbReference>
<keyword evidence="3" id="KW-1185">Reference proteome</keyword>
<feature type="transmembrane region" description="Helical" evidence="1">
    <location>
        <begin position="68"/>
        <end position="87"/>
    </location>
</feature>
<dbReference type="OrthoDB" id="9808190at2"/>
<organism evidence="2 3">
    <name type="scientific">Paroceanicella profunda</name>
    <dbReference type="NCBI Taxonomy" id="2579971"/>
    <lineage>
        <taxon>Bacteria</taxon>
        <taxon>Pseudomonadati</taxon>
        <taxon>Pseudomonadota</taxon>
        <taxon>Alphaproteobacteria</taxon>
        <taxon>Rhodobacterales</taxon>
        <taxon>Paracoccaceae</taxon>
        <taxon>Paroceanicella</taxon>
    </lineage>
</organism>
<evidence type="ECO:0000313" key="2">
    <source>
        <dbReference type="EMBL" id="QDL92602.1"/>
    </source>
</evidence>
<dbReference type="EMBL" id="CP040818">
    <property type="protein sequence ID" value="QDL92602.1"/>
    <property type="molecule type" value="Genomic_DNA"/>
</dbReference>
<name>A0A5B8G0L7_9RHOB</name>
<dbReference type="AlphaFoldDB" id="A0A5B8G0L7"/>
<dbReference type="Pfam" id="PF10003">
    <property type="entry name" value="DUF2244"/>
    <property type="match status" value="1"/>
</dbReference>